<dbReference type="Proteomes" id="UP001230807">
    <property type="component" value="Unassembled WGS sequence"/>
</dbReference>
<dbReference type="InterPro" id="IPR010380">
    <property type="entry name" value="DUF975"/>
</dbReference>
<dbReference type="PANTHER" id="PTHR40076:SF1">
    <property type="entry name" value="MEMBRANE PROTEIN"/>
    <property type="match status" value="1"/>
</dbReference>
<keyword evidence="1" id="KW-0472">Membrane</keyword>
<name>A0ABT7MQZ9_9BACL</name>
<dbReference type="PANTHER" id="PTHR40076">
    <property type="entry name" value="MEMBRANE PROTEIN-RELATED"/>
    <property type="match status" value="1"/>
</dbReference>
<sequence>MVQTWNDRARTAIKGKTGTLILWSFVCSIVLEVGLMMDPYYYGFEYDTLALTFISLAGLILYAGLLPVLVGYNWVMLETIRGKSMSLRDVLTPFRHRYVKHLLAPLLVMLFQVLWSFLLLVPGIVKYFSYAFTFFILRDEPELSITEAITKSRTLMRGRKWEAFKLILPFIPMYLVGWIFFIQLDMMFLGSWIYLVALTLIRPFIVSRFAVMYEHARIEYDAQWNRSA</sequence>
<organism evidence="2 3">
    <name type="scientific">Exiguobacterium mexicanum</name>
    <dbReference type="NCBI Taxonomy" id="340146"/>
    <lineage>
        <taxon>Bacteria</taxon>
        <taxon>Bacillati</taxon>
        <taxon>Bacillota</taxon>
        <taxon>Bacilli</taxon>
        <taxon>Bacillales</taxon>
        <taxon>Bacillales Family XII. Incertae Sedis</taxon>
        <taxon>Exiguobacterium</taxon>
    </lineage>
</organism>
<gene>
    <name evidence="2" type="ORF">QR695_11560</name>
</gene>
<dbReference type="EMBL" id="JASWER010000010">
    <property type="protein sequence ID" value="MDL5377634.1"/>
    <property type="molecule type" value="Genomic_DNA"/>
</dbReference>
<evidence type="ECO:0000256" key="1">
    <source>
        <dbReference type="SAM" id="Phobius"/>
    </source>
</evidence>
<evidence type="ECO:0000313" key="3">
    <source>
        <dbReference type="Proteomes" id="UP001230807"/>
    </source>
</evidence>
<comment type="caution">
    <text evidence="2">The sequence shown here is derived from an EMBL/GenBank/DDBJ whole genome shotgun (WGS) entry which is preliminary data.</text>
</comment>
<keyword evidence="1" id="KW-0812">Transmembrane</keyword>
<dbReference type="RefSeq" id="WP_214834186.1">
    <property type="nucleotide sequence ID" value="NZ_CP183077.1"/>
</dbReference>
<dbReference type="Pfam" id="PF06161">
    <property type="entry name" value="DUF975"/>
    <property type="match status" value="1"/>
</dbReference>
<keyword evidence="1" id="KW-1133">Transmembrane helix</keyword>
<reference evidence="2 3" key="1">
    <citation type="submission" date="2023-06" db="EMBL/GenBank/DDBJ databases">
        <title>Influencing factors and mechanism of Cr(VI) reduction by facultative anaerobic Exiguobacterium sp. PY14.</title>
        <authorList>
            <person name="Zou L."/>
        </authorList>
    </citation>
    <scope>NUCLEOTIDE SEQUENCE [LARGE SCALE GENOMIC DNA]</scope>
    <source>
        <strain evidence="2 3">PY14</strain>
    </source>
</reference>
<feature type="transmembrane region" description="Helical" evidence="1">
    <location>
        <begin position="98"/>
        <end position="121"/>
    </location>
</feature>
<feature type="transmembrane region" description="Helical" evidence="1">
    <location>
        <begin position="20"/>
        <end position="37"/>
    </location>
</feature>
<feature type="transmembrane region" description="Helical" evidence="1">
    <location>
        <begin position="192"/>
        <end position="211"/>
    </location>
</feature>
<keyword evidence="3" id="KW-1185">Reference proteome</keyword>
<accession>A0ABT7MQZ9</accession>
<feature type="transmembrane region" description="Helical" evidence="1">
    <location>
        <begin position="49"/>
        <end position="77"/>
    </location>
</feature>
<proteinExistence type="predicted"/>
<feature type="transmembrane region" description="Helical" evidence="1">
    <location>
        <begin position="166"/>
        <end position="186"/>
    </location>
</feature>
<protein>
    <submittedName>
        <fullName evidence="2">DUF975 family protein</fullName>
    </submittedName>
</protein>
<evidence type="ECO:0000313" key="2">
    <source>
        <dbReference type="EMBL" id="MDL5377634.1"/>
    </source>
</evidence>